<accession>A0A7R8VRB8</accession>
<dbReference type="SUPFAM" id="SSF55729">
    <property type="entry name" value="Acyl-CoA N-acyltransferases (Nat)"/>
    <property type="match status" value="1"/>
</dbReference>
<dbReference type="PROSITE" id="PS51186">
    <property type="entry name" value="GNAT"/>
    <property type="match status" value="1"/>
</dbReference>
<dbReference type="AlphaFoldDB" id="A0A7R8VRB8"/>
<dbReference type="InterPro" id="IPR000182">
    <property type="entry name" value="GNAT_dom"/>
</dbReference>
<dbReference type="GO" id="GO:0005737">
    <property type="term" value="C:cytoplasm"/>
    <property type="evidence" value="ECO:0007669"/>
    <property type="project" value="TreeGrafter"/>
</dbReference>
<name>A0A7R8VRB8_TIMDO</name>
<dbReference type="Pfam" id="PF00583">
    <property type="entry name" value="Acetyltransf_1"/>
    <property type="match status" value="1"/>
</dbReference>
<dbReference type="EMBL" id="OA570530">
    <property type="protein sequence ID" value="CAD7203385.1"/>
    <property type="molecule type" value="Genomic_DNA"/>
</dbReference>
<dbReference type="GO" id="GO:0008080">
    <property type="term" value="F:N-acetyltransferase activity"/>
    <property type="evidence" value="ECO:0007669"/>
    <property type="project" value="InterPro"/>
</dbReference>
<gene>
    <name evidence="2" type="ORF">TDIB3V08_LOCUS9558</name>
</gene>
<dbReference type="Gene3D" id="3.40.630.30">
    <property type="match status" value="1"/>
</dbReference>
<proteinExistence type="predicted"/>
<evidence type="ECO:0000313" key="2">
    <source>
        <dbReference type="EMBL" id="CAD7203385.1"/>
    </source>
</evidence>
<dbReference type="InterPro" id="IPR039840">
    <property type="entry name" value="NAA80"/>
</dbReference>
<feature type="domain" description="N-acetyltransferase" evidence="1">
    <location>
        <begin position="1"/>
        <end position="132"/>
    </location>
</feature>
<sequence length="197" mass="21481">MTFRRRALEVSRDGLPTCLVLVESDTGIVVGHSKLTPIPALPQSCFLESAVELNTTSALANYATEAVVVTRELRGRGLGKMLMKHSEVYARSLGVQSVHLSTHDQEGFYSSLGYQRCQPVSIYGCSLRSGFETIANSRGPPQTPLENLGKVRDPLPPPSLATPEIVKCPPLPPPLENLGIFRGITSNKVFMKKYLDS</sequence>
<evidence type="ECO:0000259" key="1">
    <source>
        <dbReference type="PROSITE" id="PS51186"/>
    </source>
</evidence>
<dbReference type="CDD" id="cd04301">
    <property type="entry name" value="NAT_SF"/>
    <property type="match status" value="1"/>
</dbReference>
<dbReference type="GO" id="GO:1905502">
    <property type="term" value="F:acetyl-CoA binding"/>
    <property type="evidence" value="ECO:0007669"/>
    <property type="project" value="TreeGrafter"/>
</dbReference>
<protein>
    <recommendedName>
        <fullName evidence="1">N-acetyltransferase domain-containing protein</fullName>
    </recommendedName>
</protein>
<reference evidence="2" key="1">
    <citation type="submission" date="2020-11" db="EMBL/GenBank/DDBJ databases">
        <authorList>
            <person name="Tran Van P."/>
        </authorList>
    </citation>
    <scope>NUCLEOTIDE SEQUENCE</scope>
</reference>
<dbReference type="PANTHER" id="PTHR13538:SF4">
    <property type="entry name" value="N-ALPHA-ACETYLTRANSFERASE 80"/>
    <property type="match status" value="1"/>
</dbReference>
<organism evidence="2">
    <name type="scientific">Timema douglasi</name>
    <name type="common">Walking stick</name>
    <dbReference type="NCBI Taxonomy" id="61478"/>
    <lineage>
        <taxon>Eukaryota</taxon>
        <taxon>Metazoa</taxon>
        <taxon>Ecdysozoa</taxon>
        <taxon>Arthropoda</taxon>
        <taxon>Hexapoda</taxon>
        <taxon>Insecta</taxon>
        <taxon>Pterygota</taxon>
        <taxon>Neoptera</taxon>
        <taxon>Polyneoptera</taxon>
        <taxon>Phasmatodea</taxon>
        <taxon>Timematodea</taxon>
        <taxon>Timematoidea</taxon>
        <taxon>Timematidae</taxon>
        <taxon>Timema</taxon>
    </lineage>
</organism>
<dbReference type="PANTHER" id="PTHR13538">
    <property type="entry name" value="N-ACETYLTRANSFERASE 6"/>
    <property type="match status" value="1"/>
</dbReference>
<dbReference type="InterPro" id="IPR016181">
    <property type="entry name" value="Acyl_CoA_acyltransferase"/>
</dbReference>